<evidence type="ECO:0000256" key="3">
    <source>
        <dbReference type="PROSITE-ProRule" id="PRU00235"/>
    </source>
</evidence>
<reference evidence="5" key="1">
    <citation type="submission" date="2021-09" db="EMBL/GenBank/DDBJ databases">
        <authorList>
            <consortium name="AG Swart"/>
            <person name="Singh M."/>
            <person name="Singh A."/>
            <person name="Seah K."/>
            <person name="Emmerich C."/>
        </authorList>
    </citation>
    <scope>NUCLEOTIDE SEQUENCE</scope>
    <source>
        <strain evidence="5">ATCC30299</strain>
    </source>
</reference>
<evidence type="ECO:0000259" key="4">
    <source>
        <dbReference type="Pfam" id="PF25390"/>
    </source>
</evidence>
<dbReference type="InterPro" id="IPR009091">
    <property type="entry name" value="RCC1/BLIP-II"/>
</dbReference>
<sequence length="446" mass="48801">MSFWRKICCCFAGDDINVGDNTRLLPKSEKSDPATQKLWSPYIVFIYGVGPTDLHLKRIPDSFGKQGIIKIACGSDHVLFLTEVNYVLSAGNNTYGQCARDPKLLEENKSNEEIVSESRINEKLSAFNIPGFKIVDIAAGAYHSLILVKEEISNGDGVVMAFGHETGCGFLDREHRHIPTEVPLREKYQESVNSIFAGQMRSAAVLQSGKILIWGEWFNGLKQREPKELQFELPAGDSIKRISMGKMHAILSTQSGRVYSVGDNTYGELGFPREITYKSAPGLIPYFKNLPVLDVAAGARHSVVLEESGKVFAFGDNSEGQCGIDANRSYEPQEIETRGMLGESDVTTRFIFCGDSHSALLTSEGDLFAWGDNTAGRLGIKSGNSIFRPRMVDELIGRNICAVGLGGTFSSIIVGPYSGSLQAKTLNILNQSSGVENSSFQLSTKE</sequence>
<dbReference type="InterPro" id="IPR051553">
    <property type="entry name" value="Ran_GTPase-activating"/>
</dbReference>
<feature type="repeat" description="RCC1" evidence="3">
    <location>
        <begin position="85"/>
        <end position="150"/>
    </location>
</feature>
<comment type="caution">
    <text evidence="5">The sequence shown here is derived from an EMBL/GenBank/DDBJ whole genome shotgun (WGS) entry which is preliminary data.</text>
</comment>
<dbReference type="InterPro" id="IPR058923">
    <property type="entry name" value="RCC1-like_dom"/>
</dbReference>
<feature type="domain" description="RCC1-like" evidence="4">
    <location>
        <begin position="61"/>
        <end position="410"/>
    </location>
</feature>
<dbReference type="PANTHER" id="PTHR45982">
    <property type="entry name" value="REGULATOR OF CHROMOSOME CONDENSATION"/>
    <property type="match status" value="1"/>
</dbReference>
<dbReference type="InterPro" id="IPR000408">
    <property type="entry name" value="Reg_chr_condens"/>
</dbReference>
<evidence type="ECO:0000256" key="1">
    <source>
        <dbReference type="ARBA" id="ARBA00022658"/>
    </source>
</evidence>
<dbReference type="Pfam" id="PF25390">
    <property type="entry name" value="WD40_RLD"/>
    <property type="match status" value="1"/>
</dbReference>
<gene>
    <name evidence="5" type="ORF">BSTOLATCC_MIC2686</name>
</gene>
<dbReference type="Proteomes" id="UP001162131">
    <property type="component" value="Unassembled WGS sequence"/>
</dbReference>
<keyword evidence="1" id="KW-0344">Guanine-nucleotide releasing factor</keyword>
<protein>
    <recommendedName>
        <fullName evidence="4">RCC1-like domain-containing protein</fullName>
    </recommendedName>
</protein>
<dbReference type="PRINTS" id="PR00633">
    <property type="entry name" value="RCCNDNSATION"/>
</dbReference>
<feature type="repeat" description="RCC1" evidence="3">
    <location>
        <begin position="256"/>
        <end position="308"/>
    </location>
</feature>
<dbReference type="AlphaFoldDB" id="A0AAU9IC66"/>
<dbReference type="EMBL" id="CAJZBQ010000003">
    <property type="protein sequence ID" value="CAG9310976.1"/>
    <property type="molecule type" value="Genomic_DNA"/>
</dbReference>
<name>A0AAU9IC66_9CILI</name>
<proteinExistence type="predicted"/>
<dbReference type="Gene3D" id="2.130.10.30">
    <property type="entry name" value="Regulator of chromosome condensation 1/beta-lactamase-inhibitor protein II"/>
    <property type="match status" value="2"/>
</dbReference>
<evidence type="ECO:0000313" key="5">
    <source>
        <dbReference type="EMBL" id="CAG9310976.1"/>
    </source>
</evidence>
<dbReference type="SUPFAM" id="SSF50985">
    <property type="entry name" value="RCC1/BLIP-II"/>
    <property type="match status" value="2"/>
</dbReference>
<organism evidence="5 6">
    <name type="scientific">Blepharisma stoltei</name>
    <dbReference type="NCBI Taxonomy" id="1481888"/>
    <lineage>
        <taxon>Eukaryota</taxon>
        <taxon>Sar</taxon>
        <taxon>Alveolata</taxon>
        <taxon>Ciliophora</taxon>
        <taxon>Postciliodesmatophora</taxon>
        <taxon>Heterotrichea</taxon>
        <taxon>Heterotrichida</taxon>
        <taxon>Blepharismidae</taxon>
        <taxon>Blepharisma</taxon>
    </lineage>
</organism>
<dbReference type="PROSITE" id="PS50012">
    <property type="entry name" value="RCC1_3"/>
    <property type="match status" value="4"/>
</dbReference>
<evidence type="ECO:0000256" key="2">
    <source>
        <dbReference type="ARBA" id="ARBA00022737"/>
    </source>
</evidence>
<keyword evidence="6" id="KW-1185">Reference proteome</keyword>
<accession>A0AAU9IC66</accession>
<dbReference type="PROSITE" id="PS00626">
    <property type="entry name" value="RCC1_2"/>
    <property type="match status" value="1"/>
</dbReference>
<dbReference type="PANTHER" id="PTHR45982:SF1">
    <property type="entry name" value="REGULATOR OF CHROMOSOME CONDENSATION"/>
    <property type="match status" value="1"/>
</dbReference>
<evidence type="ECO:0000313" key="6">
    <source>
        <dbReference type="Proteomes" id="UP001162131"/>
    </source>
</evidence>
<keyword evidence="2" id="KW-0677">Repeat</keyword>
<feature type="repeat" description="RCC1" evidence="3">
    <location>
        <begin position="309"/>
        <end position="364"/>
    </location>
</feature>
<feature type="repeat" description="RCC1" evidence="3">
    <location>
        <begin position="365"/>
        <end position="416"/>
    </location>
</feature>